<dbReference type="Gene3D" id="4.10.60.10">
    <property type="entry name" value="Zinc finger, CCHC-type"/>
    <property type="match status" value="1"/>
</dbReference>
<dbReference type="AlphaFoldDB" id="A0AAV7Q371"/>
<dbReference type="Proteomes" id="UP001066276">
    <property type="component" value="Chromosome 6"/>
</dbReference>
<feature type="compositionally biased region" description="Basic and acidic residues" evidence="1">
    <location>
        <begin position="105"/>
        <end position="114"/>
    </location>
</feature>
<keyword evidence="4" id="KW-1185">Reference proteome</keyword>
<dbReference type="EMBL" id="JANPWB010000010">
    <property type="protein sequence ID" value="KAJ1134610.1"/>
    <property type="molecule type" value="Genomic_DNA"/>
</dbReference>
<comment type="caution">
    <text evidence="3">The sequence shown here is derived from an EMBL/GenBank/DDBJ whole genome shotgun (WGS) entry which is preliminary data.</text>
</comment>
<name>A0AAV7Q371_PLEWA</name>
<dbReference type="SMART" id="SM00343">
    <property type="entry name" value="ZnF_C2HC"/>
    <property type="match status" value="2"/>
</dbReference>
<gene>
    <name evidence="3" type="ORF">NDU88_001061</name>
</gene>
<evidence type="ECO:0000256" key="1">
    <source>
        <dbReference type="SAM" id="MobiDB-lite"/>
    </source>
</evidence>
<reference evidence="3" key="1">
    <citation type="journal article" date="2022" name="bioRxiv">
        <title>Sequencing and chromosome-scale assembly of the giantPleurodeles waltlgenome.</title>
        <authorList>
            <person name="Brown T."/>
            <person name="Elewa A."/>
            <person name="Iarovenko S."/>
            <person name="Subramanian E."/>
            <person name="Araus A.J."/>
            <person name="Petzold A."/>
            <person name="Susuki M."/>
            <person name="Suzuki K.-i.T."/>
            <person name="Hayashi T."/>
            <person name="Toyoda A."/>
            <person name="Oliveira C."/>
            <person name="Osipova E."/>
            <person name="Leigh N.D."/>
            <person name="Simon A."/>
            <person name="Yun M.H."/>
        </authorList>
    </citation>
    <scope>NUCLEOTIDE SEQUENCE</scope>
    <source>
        <strain evidence="3">20211129_DDA</strain>
        <tissue evidence="3">Liver</tissue>
    </source>
</reference>
<evidence type="ECO:0000313" key="3">
    <source>
        <dbReference type="EMBL" id="KAJ1134610.1"/>
    </source>
</evidence>
<evidence type="ECO:0000313" key="4">
    <source>
        <dbReference type="Proteomes" id="UP001066276"/>
    </source>
</evidence>
<dbReference type="GO" id="GO:0003676">
    <property type="term" value="F:nucleic acid binding"/>
    <property type="evidence" value="ECO:0007669"/>
    <property type="project" value="InterPro"/>
</dbReference>
<proteinExistence type="predicted"/>
<accession>A0AAV7Q371</accession>
<feature type="domain" description="CCHC-type" evidence="2">
    <location>
        <begin position="144"/>
        <end position="160"/>
    </location>
</feature>
<feature type="region of interest" description="Disordered" evidence="1">
    <location>
        <begin position="93"/>
        <end position="114"/>
    </location>
</feature>
<dbReference type="GO" id="GO:0008270">
    <property type="term" value="F:zinc ion binding"/>
    <property type="evidence" value="ECO:0007669"/>
    <property type="project" value="InterPro"/>
</dbReference>
<protein>
    <recommendedName>
        <fullName evidence="2">CCHC-type domain-containing protein</fullName>
    </recommendedName>
</protein>
<feature type="domain" description="CCHC-type" evidence="2">
    <location>
        <begin position="122"/>
        <end position="140"/>
    </location>
</feature>
<feature type="compositionally biased region" description="Basic residues" evidence="1">
    <location>
        <begin position="95"/>
        <end position="104"/>
    </location>
</feature>
<sequence length="199" mass="22704">MDVKVCFVTVTAMSVFETIRPSQVIWNPNQGIQYLDYCQVVLHTRDLAAIQERLWINGDAALKDILAIVRKAELSSRTAKALKTEFKDSKDKGIRKIKNKNANKSRKENEKVHDRVKKDSHKCYSCDSSSHLAYSKFCPAIKQKCLACGVIGHFARVCKKENGFKVKCVDERSSSEEENNTKNIMHCDIDKNNLQIRSH</sequence>
<evidence type="ECO:0000259" key="2">
    <source>
        <dbReference type="SMART" id="SM00343"/>
    </source>
</evidence>
<dbReference type="InterPro" id="IPR001878">
    <property type="entry name" value="Znf_CCHC"/>
</dbReference>
<organism evidence="3 4">
    <name type="scientific">Pleurodeles waltl</name>
    <name type="common">Iberian ribbed newt</name>
    <dbReference type="NCBI Taxonomy" id="8319"/>
    <lineage>
        <taxon>Eukaryota</taxon>
        <taxon>Metazoa</taxon>
        <taxon>Chordata</taxon>
        <taxon>Craniata</taxon>
        <taxon>Vertebrata</taxon>
        <taxon>Euteleostomi</taxon>
        <taxon>Amphibia</taxon>
        <taxon>Batrachia</taxon>
        <taxon>Caudata</taxon>
        <taxon>Salamandroidea</taxon>
        <taxon>Salamandridae</taxon>
        <taxon>Pleurodelinae</taxon>
        <taxon>Pleurodeles</taxon>
    </lineage>
</organism>